<dbReference type="Proteomes" id="UP000324222">
    <property type="component" value="Unassembled WGS sequence"/>
</dbReference>
<organism evidence="1 2">
    <name type="scientific">Portunus trituberculatus</name>
    <name type="common">Swimming crab</name>
    <name type="synonym">Neptunus trituberculatus</name>
    <dbReference type="NCBI Taxonomy" id="210409"/>
    <lineage>
        <taxon>Eukaryota</taxon>
        <taxon>Metazoa</taxon>
        <taxon>Ecdysozoa</taxon>
        <taxon>Arthropoda</taxon>
        <taxon>Crustacea</taxon>
        <taxon>Multicrustacea</taxon>
        <taxon>Malacostraca</taxon>
        <taxon>Eumalacostraca</taxon>
        <taxon>Eucarida</taxon>
        <taxon>Decapoda</taxon>
        <taxon>Pleocyemata</taxon>
        <taxon>Brachyura</taxon>
        <taxon>Eubrachyura</taxon>
        <taxon>Portunoidea</taxon>
        <taxon>Portunidae</taxon>
        <taxon>Portuninae</taxon>
        <taxon>Portunus</taxon>
    </lineage>
</organism>
<sequence>MNTHDSIRHTFKLAANVSRIQIDAQLRVFNYLFPPIETEDTWRQVFPFKCSDEKTTMNMPPKHASISRTD</sequence>
<name>A0A5B7IUD9_PORTR</name>
<keyword evidence="2" id="KW-1185">Reference proteome</keyword>
<reference evidence="1 2" key="1">
    <citation type="submission" date="2019-05" db="EMBL/GenBank/DDBJ databases">
        <title>Another draft genome of Portunus trituberculatus and its Hox gene families provides insights of decapod evolution.</title>
        <authorList>
            <person name="Jeong J.-H."/>
            <person name="Song I."/>
            <person name="Kim S."/>
            <person name="Choi T."/>
            <person name="Kim D."/>
            <person name="Ryu S."/>
            <person name="Kim W."/>
        </authorList>
    </citation>
    <scope>NUCLEOTIDE SEQUENCE [LARGE SCALE GENOMIC DNA]</scope>
    <source>
        <tissue evidence="1">Muscle</tissue>
    </source>
</reference>
<accession>A0A5B7IUD9</accession>
<evidence type="ECO:0000313" key="2">
    <source>
        <dbReference type="Proteomes" id="UP000324222"/>
    </source>
</evidence>
<dbReference type="AlphaFoldDB" id="A0A5B7IUD9"/>
<proteinExistence type="predicted"/>
<gene>
    <name evidence="1" type="ORF">E2C01_082375</name>
</gene>
<evidence type="ECO:0000313" key="1">
    <source>
        <dbReference type="EMBL" id="MPC87512.1"/>
    </source>
</evidence>
<comment type="caution">
    <text evidence="1">The sequence shown here is derived from an EMBL/GenBank/DDBJ whole genome shotgun (WGS) entry which is preliminary data.</text>
</comment>
<dbReference type="EMBL" id="VSRR010074738">
    <property type="protein sequence ID" value="MPC87512.1"/>
    <property type="molecule type" value="Genomic_DNA"/>
</dbReference>
<protein>
    <submittedName>
        <fullName evidence="1">Uncharacterized protein</fullName>
    </submittedName>
</protein>